<evidence type="ECO:0008006" key="3">
    <source>
        <dbReference type="Google" id="ProtNLM"/>
    </source>
</evidence>
<accession>A0A3N9WXJ7</accession>
<keyword evidence="2" id="KW-1185">Reference proteome</keyword>
<evidence type="ECO:0000313" key="1">
    <source>
        <dbReference type="EMBL" id="RQX05472.1"/>
    </source>
</evidence>
<gene>
    <name evidence="1" type="ORF">DLJ59_07630</name>
</gene>
<sequence length="86" mass="9561">MAGKRRRIYTTLLADPTRTRTVRELAATVDTPSEGTIRPSESTVRDTFNVLLADGHLRQVPHRRSLTAMLTDRGRQALTNLLSSAT</sequence>
<comment type="caution">
    <text evidence="1">The sequence shown here is derived from an EMBL/GenBank/DDBJ whole genome shotgun (WGS) entry which is preliminary data.</text>
</comment>
<dbReference type="InterPro" id="IPR036390">
    <property type="entry name" value="WH_DNA-bd_sf"/>
</dbReference>
<dbReference type="SUPFAM" id="SSF46785">
    <property type="entry name" value="Winged helix' DNA-binding domain"/>
    <property type="match status" value="1"/>
</dbReference>
<dbReference type="RefSeq" id="WP_124771794.1">
    <property type="nucleotide sequence ID" value="NZ_QGSZ01000156.1"/>
</dbReference>
<reference evidence="1 2" key="1">
    <citation type="submission" date="2018-05" db="EMBL/GenBank/DDBJ databases">
        <title>Micromonospora from Atacama Desert.</title>
        <authorList>
            <person name="Carro L."/>
            <person name="Goodfellow M."/>
            <person name="Klenk H.-P."/>
        </authorList>
    </citation>
    <scope>NUCLEOTIDE SEQUENCE [LARGE SCALE GENOMIC DNA]</scope>
    <source>
        <strain evidence="1 2">LB39</strain>
    </source>
</reference>
<organism evidence="1 2">
    <name type="scientific">Micromonospora inaquosa</name>
    <dbReference type="NCBI Taxonomy" id="2203716"/>
    <lineage>
        <taxon>Bacteria</taxon>
        <taxon>Bacillati</taxon>
        <taxon>Actinomycetota</taxon>
        <taxon>Actinomycetes</taxon>
        <taxon>Micromonosporales</taxon>
        <taxon>Micromonosporaceae</taxon>
        <taxon>Micromonospora</taxon>
    </lineage>
</organism>
<dbReference type="Proteomes" id="UP000282312">
    <property type="component" value="Unassembled WGS sequence"/>
</dbReference>
<dbReference type="AlphaFoldDB" id="A0A3N9WXJ7"/>
<protein>
    <recommendedName>
        <fullName evidence="3">MarR family transcriptional regulator</fullName>
    </recommendedName>
</protein>
<name>A0A3N9WXJ7_9ACTN</name>
<proteinExistence type="predicted"/>
<dbReference type="EMBL" id="QGSZ01000156">
    <property type="protein sequence ID" value="RQX05472.1"/>
    <property type="molecule type" value="Genomic_DNA"/>
</dbReference>
<evidence type="ECO:0000313" key="2">
    <source>
        <dbReference type="Proteomes" id="UP000282312"/>
    </source>
</evidence>